<feature type="transmembrane region" description="Helical" evidence="5">
    <location>
        <begin position="211"/>
        <end position="230"/>
    </location>
</feature>
<evidence type="ECO:0000256" key="2">
    <source>
        <dbReference type="ARBA" id="ARBA00022692"/>
    </source>
</evidence>
<feature type="transmembrane region" description="Helical" evidence="5">
    <location>
        <begin position="103"/>
        <end position="120"/>
    </location>
</feature>
<gene>
    <name evidence="7" type="ORF">LARV_00671</name>
</gene>
<dbReference type="PANTHER" id="PTHR23528">
    <property type="match status" value="1"/>
</dbReference>
<reference evidence="7" key="1">
    <citation type="submission" date="2015-07" db="EMBL/GenBank/DDBJ databases">
        <title>Draft Genome Sequences of Anaerolinea thermolimosa IMO-1, Bellilinea caldifistulae GOMI-1, Leptolinea tardivitalis YMTK-2, Levilinea saccharolytica KIBI-1,Longilinea arvoryzae KOME-1, Previously Described as Members of the Anaerolineaceae (Chloroflexi).</title>
        <authorList>
            <person name="Sekiguchi Y."/>
            <person name="Ohashi A."/>
            <person name="Matsuura N."/>
            <person name="Tourlousse M.D."/>
        </authorList>
    </citation>
    <scope>NUCLEOTIDE SEQUENCE [LARGE SCALE GENOMIC DNA]</scope>
    <source>
        <strain evidence="7">KOME-1</strain>
    </source>
</reference>
<name>A0A0S7BEJ3_9CHLR</name>
<evidence type="ECO:0000256" key="5">
    <source>
        <dbReference type="SAM" id="Phobius"/>
    </source>
</evidence>
<proteinExistence type="predicted"/>
<evidence type="ECO:0000256" key="1">
    <source>
        <dbReference type="ARBA" id="ARBA00004651"/>
    </source>
</evidence>
<keyword evidence="8" id="KW-1185">Reference proteome</keyword>
<organism evidence="7">
    <name type="scientific">Longilinea arvoryzae</name>
    <dbReference type="NCBI Taxonomy" id="360412"/>
    <lineage>
        <taxon>Bacteria</taxon>
        <taxon>Bacillati</taxon>
        <taxon>Chloroflexota</taxon>
        <taxon>Anaerolineae</taxon>
        <taxon>Anaerolineales</taxon>
        <taxon>Anaerolineaceae</taxon>
        <taxon>Longilinea</taxon>
    </lineage>
</organism>
<dbReference type="Proteomes" id="UP000055060">
    <property type="component" value="Unassembled WGS sequence"/>
</dbReference>
<feature type="transmembrane region" description="Helical" evidence="5">
    <location>
        <begin position="140"/>
        <end position="162"/>
    </location>
</feature>
<protein>
    <submittedName>
        <fullName evidence="7">Arabinose efflux permease</fullName>
    </submittedName>
</protein>
<dbReference type="EMBL" id="DF967972">
    <property type="protein sequence ID" value="GAP12931.1"/>
    <property type="molecule type" value="Genomic_DNA"/>
</dbReference>
<dbReference type="Gene3D" id="1.20.1250.20">
    <property type="entry name" value="MFS general substrate transporter like domains"/>
    <property type="match status" value="2"/>
</dbReference>
<evidence type="ECO:0000313" key="8">
    <source>
        <dbReference type="Proteomes" id="UP000055060"/>
    </source>
</evidence>
<accession>A0A0S7BEJ3</accession>
<dbReference type="RefSeq" id="WP_075072309.1">
    <property type="nucleotide sequence ID" value="NZ_DF967972.1"/>
</dbReference>
<dbReference type="InterPro" id="IPR005829">
    <property type="entry name" value="Sugar_transporter_CS"/>
</dbReference>
<comment type="subcellular location">
    <subcellularLocation>
        <location evidence="1">Cell membrane</location>
        <topology evidence="1">Multi-pass membrane protein</topology>
    </subcellularLocation>
</comment>
<dbReference type="PROSITE" id="PS50850">
    <property type="entry name" value="MFS"/>
    <property type="match status" value="1"/>
</dbReference>
<feature type="transmembrane region" description="Helical" evidence="5">
    <location>
        <begin position="168"/>
        <end position="190"/>
    </location>
</feature>
<evidence type="ECO:0000313" key="7">
    <source>
        <dbReference type="EMBL" id="GAP12931.1"/>
    </source>
</evidence>
<keyword evidence="3 5" id="KW-1133">Transmembrane helix</keyword>
<dbReference type="PROSITE" id="PS00216">
    <property type="entry name" value="SUGAR_TRANSPORT_1"/>
    <property type="match status" value="1"/>
</dbReference>
<feature type="transmembrane region" description="Helical" evidence="5">
    <location>
        <begin position="78"/>
        <end position="97"/>
    </location>
</feature>
<dbReference type="OrthoDB" id="153424at2"/>
<dbReference type="InterPro" id="IPR036259">
    <property type="entry name" value="MFS_trans_sf"/>
</dbReference>
<feature type="domain" description="Major facilitator superfamily (MFS) profile" evidence="6">
    <location>
        <begin position="6"/>
        <end position="391"/>
    </location>
</feature>
<dbReference type="GO" id="GO:0005886">
    <property type="term" value="C:plasma membrane"/>
    <property type="evidence" value="ECO:0007669"/>
    <property type="project" value="UniProtKB-SubCell"/>
</dbReference>
<dbReference type="STRING" id="360412.LARV_00671"/>
<dbReference type="InterPro" id="IPR011701">
    <property type="entry name" value="MFS"/>
</dbReference>
<dbReference type="InterPro" id="IPR020846">
    <property type="entry name" value="MFS_dom"/>
</dbReference>
<evidence type="ECO:0000256" key="3">
    <source>
        <dbReference type="ARBA" id="ARBA00022989"/>
    </source>
</evidence>
<dbReference type="GO" id="GO:0022857">
    <property type="term" value="F:transmembrane transporter activity"/>
    <property type="evidence" value="ECO:0007669"/>
    <property type="project" value="InterPro"/>
</dbReference>
<feature type="transmembrane region" description="Helical" evidence="5">
    <location>
        <begin position="46"/>
        <end position="66"/>
    </location>
</feature>
<dbReference type="PANTHER" id="PTHR23528:SF1">
    <property type="entry name" value="MAJOR FACILITATOR SUPERFAMILY (MFS) PROFILE DOMAIN-CONTAINING PROTEIN"/>
    <property type="match status" value="1"/>
</dbReference>
<feature type="transmembrane region" description="Helical" evidence="5">
    <location>
        <begin position="340"/>
        <end position="359"/>
    </location>
</feature>
<feature type="transmembrane region" description="Helical" evidence="5">
    <location>
        <begin position="250"/>
        <end position="270"/>
    </location>
</feature>
<keyword evidence="2 5" id="KW-0812">Transmembrane</keyword>
<dbReference type="SUPFAM" id="SSF103473">
    <property type="entry name" value="MFS general substrate transporter"/>
    <property type="match status" value="1"/>
</dbReference>
<feature type="transmembrane region" description="Helical" evidence="5">
    <location>
        <begin position="306"/>
        <end position="328"/>
    </location>
</feature>
<feature type="transmembrane region" description="Helical" evidence="5">
    <location>
        <begin position="365"/>
        <end position="387"/>
    </location>
</feature>
<dbReference type="AlphaFoldDB" id="A0A0S7BEJ3"/>
<evidence type="ECO:0000256" key="4">
    <source>
        <dbReference type="ARBA" id="ARBA00023136"/>
    </source>
</evidence>
<feature type="transmembrane region" description="Helical" evidence="5">
    <location>
        <begin position="282"/>
        <end position="300"/>
    </location>
</feature>
<feature type="transmembrane region" description="Helical" evidence="5">
    <location>
        <begin position="12"/>
        <end position="34"/>
    </location>
</feature>
<keyword evidence="4 5" id="KW-0472">Membrane</keyword>
<sequence>MKLSKPLRYALFGLLYFTQGTILSYFTALNALYLLERGLTMTNVGIFSSIALIPFVIKILFGLLSDRVSPFGLGHRKPYIFIGLTVQMICLIIAPFIDPKNAYWGFVALAFVLQMGMALYDTCTDGLALDTTPEGEKGTIQGFMVGGRAVGVIVTASLVGLLAERSSWQAVFWVLAGLTLLPLPLLFSAREPAQTVDRNFDWKAFKAFKKAPVLALAGVGFLFFLIVVGANQLVNPFLQKRFGIELSTAGLFTTVWGIGVVLGGAVGGFLIDKVGRRNGVRIAMLISVAGVLALAGIPALGWAWPIVALFGIAYGTYQTVYFALAMAYTEPRIAASMFSILMAVTNVGQGVGLALGGLLADRIDYPPTFIIFAAMNLLAVPLLPIVFEKVARKATRHRRAVA</sequence>
<dbReference type="Pfam" id="PF07690">
    <property type="entry name" value="MFS_1"/>
    <property type="match status" value="1"/>
</dbReference>
<evidence type="ECO:0000259" key="6">
    <source>
        <dbReference type="PROSITE" id="PS50850"/>
    </source>
</evidence>